<feature type="chain" id="PRO_5043440582" evidence="2">
    <location>
        <begin position="19"/>
        <end position="154"/>
    </location>
</feature>
<gene>
    <name evidence="3" type="ORF">QBC34DRAFT_462462</name>
</gene>
<dbReference type="Proteomes" id="UP001321760">
    <property type="component" value="Unassembled WGS sequence"/>
</dbReference>
<reference evidence="3" key="2">
    <citation type="submission" date="2023-05" db="EMBL/GenBank/DDBJ databases">
        <authorList>
            <consortium name="Lawrence Berkeley National Laboratory"/>
            <person name="Steindorff A."/>
            <person name="Hensen N."/>
            <person name="Bonometti L."/>
            <person name="Westerberg I."/>
            <person name="Brannstrom I.O."/>
            <person name="Guillou S."/>
            <person name="Cros-Aarteil S."/>
            <person name="Calhoun S."/>
            <person name="Haridas S."/>
            <person name="Kuo A."/>
            <person name="Mondo S."/>
            <person name="Pangilinan J."/>
            <person name="Riley R."/>
            <person name="Labutti K."/>
            <person name="Andreopoulos B."/>
            <person name="Lipzen A."/>
            <person name="Chen C."/>
            <person name="Yanf M."/>
            <person name="Daum C."/>
            <person name="Ng V."/>
            <person name="Clum A."/>
            <person name="Ohm R."/>
            <person name="Martin F."/>
            <person name="Silar P."/>
            <person name="Natvig D."/>
            <person name="Lalanne C."/>
            <person name="Gautier V."/>
            <person name="Ament-Velasquez S.L."/>
            <person name="Kruys A."/>
            <person name="Hutchinson M.I."/>
            <person name="Powell A.J."/>
            <person name="Barry K."/>
            <person name="Miller A.N."/>
            <person name="Grigoriev I.V."/>
            <person name="Debuchy R."/>
            <person name="Gladieux P."/>
            <person name="Thoren M.H."/>
            <person name="Johannesson H."/>
        </authorList>
    </citation>
    <scope>NUCLEOTIDE SEQUENCE</scope>
    <source>
        <strain evidence="3">PSN243</strain>
    </source>
</reference>
<sequence length="154" mass="16532">MKLSIITLGAVIASGALARVETLYRDDGSISKVLSMPDHGVSAAISSREPHQAEEVVAAKTKKPGKPGRGKSNGSSRSGDEKDKEKEKDKKNHRLSRRCVKHCSIPLVPLTPACRGQGGHCTIDNFAKVCCPNKDNAKACYFPTGNPQQGYCQL</sequence>
<comment type="caution">
    <text evidence="3">The sequence shown here is derived from an EMBL/GenBank/DDBJ whole genome shotgun (WGS) entry which is preliminary data.</text>
</comment>
<dbReference type="AlphaFoldDB" id="A0AAV9GR80"/>
<reference evidence="3" key="1">
    <citation type="journal article" date="2023" name="Mol. Phylogenet. Evol.">
        <title>Genome-scale phylogeny and comparative genomics of the fungal order Sordariales.</title>
        <authorList>
            <person name="Hensen N."/>
            <person name="Bonometti L."/>
            <person name="Westerberg I."/>
            <person name="Brannstrom I.O."/>
            <person name="Guillou S."/>
            <person name="Cros-Aarteil S."/>
            <person name="Calhoun S."/>
            <person name="Haridas S."/>
            <person name="Kuo A."/>
            <person name="Mondo S."/>
            <person name="Pangilinan J."/>
            <person name="Riley R."/>
            <person name="LaButti K."/>
            <person name="Andreopoulos B."/>
            <person name="Lipzen A."/>
            <person name="Chen C."/>
            <person name="Yan M."/>
            <person name="Daum C."/>
            <person name="Ng V."/>
            <person name="Clum A."/>
            <person name="Steindorff A."/>
            <person name="Ohm R.A."/>
            <person name="Martin F."/>
            <person name="Silar P."/>
            <person name="Natvig D.O."/>
            <person name="Lalanne C."/>
            <person name="Gautier V."/>
            <person name="Ament-Velasquez S.L."/>
            <person name="Kruys A."/>
            <person name="Hutchinson M.I."/>
            <person name="Powell A.J."/>
            <person name="Barry K."/>
            <person name="Miller A.N."/>
            <person name="Grigoriev I.V."/>
            <person name="Debuchy R."/>
            <person name="Gladieux P."/>
            <person name="Hiltunen Thoren M."/>
            <person name="Johannesson H."/>
        </authorList>
    </citation>
    <scope>NUCLEOTIDE SEQUENCE</scope>
    <source>
        <strain evidence="3">PSN243</strain>
    </source>
</reference>
<proteinExistence type="predicted"/>
<evidence type="ECO:0000256" key="1">
    <source>
        <dbReference type="SAM" id="MobiDB-lite"/>
    </source>
</evidence>
<accession>A0AAV9GR80</accession>
<feature type="compositionally biased region" description="Basic and acidic residues" evidence="1">
    <location>
        <begin position="78"/>
        <end position="90"/>
    </location>
</feature>
<name>A0AAV9GR80_9PEZI</name>
<feature type="region of interest" description="Disordered" evidence="1">
    <location>
        <begin position="41"/>
        <end position="94"/>
    </location>
</feature>
<feature type="signal peptide" evidence="2">
    <location>
        <begin position="1"/>
        <end position="18"/>
    </location>
</feature>
<keyword evidence="4" id="KW-1185">Reference proteome</keyword>
<evidence type="ECO:0000256" key="2">
    <source>
        <dbReference type="SAM" id="SignalP"/>
    </source>
</evidence>
<protein>
    <submittedName>
        <fullName evidence="3">Uncharacterized protein</fullName>
    </submittedName>
</protein>
<feature type="compositionally biased region" description="Basic residues" evidence="1">
    <location>
        <begin position="60"/>
        <end position="69"/>
    </location>
</feature>
<keyword evidence="2" id="KW-0732">Signal</keyword>
<organism evidence="3 4">
    <name type="scientific">Podospora aff. communis PSN243</name>
    <dbReference type="NCBI Taxonomy" id="3040156"/>
    <lineage>
        <taxon>Eukaryota</taxon>
        <taxon>Fungi</taxon>
        <taxon>Dikarya</taxon>
        <taxon>Ascomycota</taxon>
        <taxon>Pezizomycotina</taxon>
        <taxon>Sordariomycetes</taxon>
        <taxon>Sordariomycetidae</taxon>
        <taxon>Sordariales</taxon>
        <taxon>Podosporaceae</taxon>
        <taxon>Podospora</taxon>
    </lineage>
</organism>
<evidence type="ECO:0000313" key="3">
    <source>
        <dbReference type="EMBL" id="KAK4449848.1"/>
    </source>
</evidence>
<evidence type="ECO:0000313" key="4">
    <source>
        <dbReference type="Proteomes" id="UP001321760"/>
    </source>
</evidence>
<dbReference type="EMBL" id="MU865935">
    <property type="protein sequence ID" value="KAK4449848.1"/>
    <property type="molecule type" value="Genomic_DNA"/>
</dbReference>